<sequence>MPDQVKYTQKLKDAKVLVVGGTSGIGYCVAEALVENGVHVTVSSSNQSRVDQTISRLQKAYPSAESRISGHACNLGDEDTLESNIVDLLEKVGKVDHIIHTAGDALASMKLSEVDMTKIKQAGMVRFFSPMLFGKHASKYLTGGRKSSFTITTGAVSEHPIPDWTVVGSYATGLQGMTRQLALDLKPIRVNLVSPGAVNTELWTNSGMSEEQKQSALEGMKKNMATGRVPGPEEIAEAYLYLLKDENCTGSMISTSGGHLIT</sequence>
<accession>A0ACC3NTN4</accession>
<name>A0ACC3NTN4_9PEZI</name>
<protein>
    <submittedName>
        <fullName evidence="1">Uncharacterized protein</fullName>
    </submittedName>
</protein>
<dbReference type="Proteomes" id="UP001281147">
    <property type="component" value="Unassembled WGS sequence"/>
</dbReference>
<evidence type="ECO:0000313" key="1">
    <source>
        <dbReference type="EMBL" id="KAK3722979.1"/>
    </source>
</evidence>
<evidence type="ECO:0000313" key="2">
    <source>
        <dbReference type="Proteomes" id="UP001281147"/>
    </source>
</evidence>
<gene>
    <name evidence="1" type="ORF">LTR37_002125</name>
</gene>
<comment type="caution">
    <text evidence="1">The sequence shown here is derived from an EMBL/GenBank/DDBJ whole genome shotgun (WGS) entry which is preliminary data.</text>
</comment>
<dbReference type="EMBL" id="JAUTXU010000011">
    <property type="protein sequence ID" value="KAK3722979.1"/>
    <property type="molecule type" value="Genomic_DNA"/>
</dbReference>
<reference evidence="1" key="1">
    <citation type="submission" date="2023-07" db="EMBL/GenBank/DDBJ databases">
        <title>Black Yeasts Isolated from many extreme environments.</title>
        <authorList>
            <person name="Coleine C."/>
            <person name="Stajich J.E."/>
            <person name="Selbmann L."/>
        </authorList>
    </citation>
    <scope>NUCLEOTIDE SEQUENCE</scope>
    <source>
        <strain evidence="1">CCFEE 5714</strain>
    </source>
</reference>
<proteinExistence type="predicted"/>
<keyword evidence="2" id="KW-1185">Reference proteome</keyword>
<organism evidence="1 2">
    <name type="scientific">Vermiconidia calcicola</name>
    <dbReference type="NCBI Taxonomy" id="1690605"/>
    <lineage>
        <taxon>Eukaryota</taxon>
        <taxon>Fungi</taxon>
        <taxon>Dikarya</taxon>
        <taxon>Ascomycota</taxon>
        <taxon>Pezizomycotina</taxon>
        <taxon>Dothideomycetes</taxon>
        <taxon>Dothideomycetidae</taxon>
        <taxon>Mycosphaerellales</taxon>
        <taxon>Extremaceae</taxon>
        <taxon>Vermiconidia</taxon>
    </lineage>
</organism>